<gene>
    <name evidence="1" type="ORF">RHMOL_Rhmol05G0015000</name>
</gene>
<organism evidence="1 2">
    <name type="scientific">Rhododendron molle</name>
    <name type="common">Chinese azalea</name>
    <name type="synonym">Azalea mollis</name>
    <dbReference type="NCBI Taxonomy" id="49168"/>
    <lineage>
        <taxon>Eukaryota</taxon>
        <taxon>Viridiplantae</taxon>
        <taxon>Streptophyta</taxon>
        <taxon>Embryophyta</taxon>
        <taxon>Tracheophyta</taxon>
        <taxon>Spermatophyta</taxon>
        <taxon>Magnoliopsida</taxon>
        <taxon>eudicotyledons</taxon>
        <taxon>Gunneridae</taxon>
        <taxon>Pentapetalae</taxon>
        <taxon>asterids</taxon>
        <taxon>Ericales</taxon>
        <taxon>Ericaceae</taxon>
        <taxon>Ericoideae</taxon>
        <taxon>Rhodoreae</taxon>
        <taxon>Rhododendron</taxon>
    </lineage>
</organism>
<evidence type="ECO:0000313" key="1">
    <source>
        <dbReference type="EMBL" id="KAI8553428.1"/>
    </source>
</evidence>
<proteinExistence type="predicted"/>
<dbReference type="Proteomes" id="UP001062846">
    <property type="component" value="Chromosome 5"/>
</dbReference>
<sequence length="401" mass="44277">METLSISSPDQAPSSDSSNSTSEGMSVTEKFRIVRSVGEECIHEDELLNLLSKKPEPVCYDGFEPSGRMHIARPEIGSRSWSNEVTEAVLSTVSTRAVPCPCSASPGSQELQIQTTRWGTVHCMPFFRIVFDTKLICNILREEGGFDYKKAIVDSIVILIRDIPDAKESGLLHLCEFIEDCEFTYLSKQVRDRATLYLNMLGGEGAVVETEYAVNVVNDSFDSYVLFQYNCTNTIPEQLLGNVSVIVDASEAEEFAEVSTKPLRSLPYDSPGQTFEAFEKPDGVPAVGKFSNTLKFVVKELLFLFLKTPGYYLSLLDVCVHSVVACFFRLLSGVVPPLIAMIGMEAWLQDLEVVAADDVLKVGVFNFKNASESMGPDYERVDEYGLGARESLAAVVNRSKA</sequence>
<protein>
    <submittedName>
        <fullName evidence="1">Uncharacterized protein</fullName>
    </submittedName>
</protein>
<accession>A0ACC0NJA1</accession>
<evidence type="ECO:0000313" key="2">
    <source>
        <dbReference type="Proteomes" id="UP001062846"/>
    </source>
</evidence>
<keyword evidence="2" id="KW-1185">Reference proteome</keyword>
<comment type="caution">
    <text evidence="1">The sequence shown here is derived from an EMBL/GenBank/DDBJ whole genome shotgun (WGS) entry which is preliminary data.</text>
</comment>
<dbReference type="EMBL" id="CM046392">
    <property type="protein sequence ID" value="KAI8553428.1"/>
    <property type="molecule type" value="Genomic_DNA"/>
</dbReference>
<reference evidence="1" key="1">
    <citation type="submission" date="2022-02" db="EMBL/GenBank/DDBJ databases">
        <title>Plant Genome Project.</title>
        <authorList>
            <person name="Zhang R.-G."/>
        </authorList>
    </citation>
    <scope>NUCLEOTIDE SEQUENCE</scope>
    <source>
        <strain evidence="1">AT1</strain>
    </source>
</reference>
<name>A0ACC0NJA1_RHOML</name>